<evidence type="ECO:0000313" key="3">
    <source>
        <dbReference type="EMBL" id="AKS32986.1"/>
    </source>
</evidence>
<proteinExistence type="predicted"/>
<dbReference type="STRING" id="134601.AFA91_15005"/>
<dbReference type="InterPro" id="IPR032710">
    <property type="entry name" value="NTF2-like_dom_sf"/>
</dbReference>
<evidence type="ECO:0000313" key="4">
    <source>
        <dbReference type="Proteomes" id="UP000062255"/>
    </source>
</evidence>
<gene>
    <name evidence="3" type="ORF">AFA91_15005</name>
</gene>
<dbReference type="OrthoDB" id="7375616at2"/>
<dbReference type="InterPro" id="IPR027843">
    <property type="entry name" value="DUF4440"/>
</dbReference>
<dbReference type="Gene3D" id="3.10.450.50">
    <property type="match status" value="1"/>
</dbReference>
<protein>
    <recommendedName>
        <fullName evidence="2">DUF4440 domain-containing protein</fullName>
    </recommendedName>
</protein>
<dbReference type="EMBL" id="CP012150">
    <property type="protein sequence ID" value="AKS32986.1"/>
    <property type="molecule type" value="Genomic_DNA"/>
</dbReference>
<sequence>MTVLRTLALVVAAVTVLAGCGNPDRDADRQAIEEALRQWPQAFNDRDIDAVCGLFADDAVLAYPDSADRDRDAFCDQMRNQFSDPSKSLHYDEPDIKEILVDGDLATVRLVWTLTVRDSAGAVLETVHEDGVDVFQRQPDGRWKIHISHAFTQ</sequence>
<evidence type="ECO:0000259" key="2">
    <source>
        <dbReference type="Pfam" id="PF14534"/>
    </source>
</evidence>
<dbReference type="Proteomes" id="UP000062255">
    <property type="component" value="Chromosome"/>
</dbReference>
<dbReference type="PROSITE" id="PS51257">
    <property type="entry name" value="PROKAR_LIPOPROTEIN"/>
    <property type="match status" value="1"/>
</dbReference>
<dbReference type="SUPFAM" id="SSF54427">
    <property type="entry name" value="NTF2-like"/>
    <property type="match status" value="1"/>
</dbReference>
<dbReference type="PATRIC" id="fig|134601.6.peg.3116"/>
<name>A0A0K0X6E9_MYCGD</name>
<reference evidence="3 4" key="1">
    <citation type="submission" date="2015-07" db="EMBL/GenBank/DDBJ databases">
        <title>Complete genome sequence of Mycobacterium goodii X7B, a facultative thermophilic biodesulfurizing bacterium.</title>
        <authorList>
            <person name="Yu B."/>
            <person name="Li F."/>
            <person name="Xu P."/>
        </authorList>
    </citation>
    <scope>NUCLEOTIDE SEQUENCE [LARGE SCALE GENOMIC DNA]</scope>
    <source>
        <strain evidence="3 4">X7B</strain>
    </source>
</reference>
<dbReference type="Pfam" id="PF14534">
    <property type="entry name" value="DUF4440"/>
    <property type="match status" value="1"/>
</dbReference>
<organism evidence="3 4">
    <name type="scientific">Mycolicibacterium goodii</name>
    <name type="common">Mycobacterium goodii</name>
    <dbReference type="NCBI Taxonomy" id="134601"/>
    <lineage>
        <taxon>Bacteria</taxon>
        <taxon>Bacillati</taxon>
        <taxon>Actinomycetota</taxon>
        <taxon>Actinomycetes</taxon>
        <taxon>Mycobacteriales</taxon>
        <taxon>Mycobacteriaceae</taxon>
        <taxon>Mycolicibacterium</taxon>
    </lineage>
</organism>
<feature type="chain" id="PRO_5039185683" description="DUF4440 domain-containing protein" evidence="1">
    <location>
        <begin position="19"/>
        <end position="153"/>
    </location>
</feature>
<keyword evidence="1" id="KW-0732">Signal</keyword>
<accession>A0A0K0X6E9</accession>
<evidence type="ECO:0000256" key="1">
    <source>
        <dbReference type="SAM" id="SignalP"/>
    </source>
</evidence>
<dbReference type="KEGG" id="mgo:AFA91_15005"/>
<dbReference type="InterPro" id="IPR011944">
    <property type="entry name" value="Steroid_delta5-4_isomerase"/>
</dbReference>
<feature type="domain" description="DUF4440" evidence="2">
    <location>
        <begin position="32"/>
        <end position="145"/>
    </location>
</feature>
<dbReference type="NCBIfam" id="TIGR02246">
    <property type="entry name" value="SgcJ/EcaC family oxidoreductase"/>
    <property type="match status" value="1"/>
</dbReference>
<feature type="signal peptide" evidence="1">
    <location>
        <begin position="1"/>
        <end position="18"/>
    </location>
</feature>
<dbReference type="AlphaFoldDB" id="A0A0K0X6E9"/>